<evidence type="ECO:0000259" key="5">
    <source>
        <dbReference type="Pfam" id="PF08778"/>
    </source>
</evidence>
<feature type="region of interest" description="Disordered" evidence="4">
    <location>
        <begin position="101"/>
        <end position="139"/>
    </location>
</feature>
<feature type="region of interest" description="Disordered" evidence="4">
    <location>
        <begin position="347"/>
        <end position="372"/>
    </location>
</feature>
<comment type="caution">
    <text evidence="7">The sequence shown here is derived from an EMBL/GenBank/DDBJ whole genome shotgun (WGS) entry which is preliminary data.</text>
</comment>
<organism evidence="7 8">
    <name type="scientific">Chiloscyllium punctatum</name>
    <name type="common">Brownbanded bambooshark</name>
    <name type="synonym">Hemiscyllium punctatum</name>
    <dbReference type="NCBI Taxonomy" id="137246"/>
    <lineage>
        <taxon>Eukaryota</taxon>
        <taxon>Metazoa</taxon>
        <taxon>Chordata</taxon>
        <taxon>Craniata</taxon>
        <taxon>Vertebrata</taxon>
        <taxon>Chondrichthyes</taxon>
        <taxon>Elasmobranchii</taxon>
        <taxon>Galeomorphii</taxon>
        <taxon>Galeoidea</taxon>
        <taxon>Orectolobiformes</taxon>
        <taxon>Hemiscylliidae</taxon>
        <taxon>Chiloscyllium</taxon>
    </lineage>
</organism>
<evidence type="ECO:0000256" key="2">
    <source>
        <dbReference type="ARBA" id="ARBA00023125"/>
    </source>
</evidence>
<name>A0A401RPT1_CHIPU</name>
<feature type="domain" description="Hypoxia-inducible factor alpha subunit-like" evidence="6">
    <location>
        <begin position="141"/>
        <end position="166"/>
    </location>
</feature>
<keyword evidence="1" id="KW-0677">Repeat</keyword>
<gene>
    <name evidence="7" type="ORF">chiPu_0021309</name>
</gene>
<reference evidence="7 8" key="1">
    <citation type="journal article" date="2018" name="Nat. Ecol. Evol.">
        <title>Shark genomes provide insights into elasmobranch evolution and the origin of vertebrates.</title>
        <authorList>
            <person name="Hara Y"/>
            <person name="Yamaguchi K"/>
            <person name="Onimaru K"/>
            <person name="Kadota M"/>
            <person name="Koyanagi M"/>
            <person name="Keeley SD"/>
            <person name="Tatsumi K"/>
            <person name="Tanaka K"/>
            <person name="Motone F"/>
            <person name="Kageyama Y"/>
            <person name="Nozu R"/>
            <person name="Adachi N"/>
            <person name="Nishimura O"/>
            <person name="Nakagawa R"/>
            <person name="Tanegashima C"/>
            <person name="Kiyatake I"/>
            <person name="Matsumoto R"/>
            <person name="Murakumo K"/>
            <person name="Nishida K"/>
            <person name="Terakita A"/>
            <person name="Kuratani S"/>
            <person name="Sato K"/>
            <person name="Hyodo S Kuraku.S."/>
        </authorList>
    </citation>
    <scope>NUCLEOTIDE SEQUENCE [LARGE SCALE GENOMIC DNA]</scope>
</reference>
<dbReference type="InterPro" id="IPR014887">
    <property type="entry name" value="HIF-1_CTAD"/>
</dbReference>
<feature type="modified residue" description="4-hydroxyproline" evidence="3">
    <location>
        <position position="152"/>
    </location>
</feature>
<feature type="region of interest" description="Disordered" evidence="4">
    <location>
        <begin position="1"/>
        <end position="27"/>
    </location>
</feature>
<feature type="non-terminal residue" evidence="7">
    <location>
        <position position="1"/>
    </location>
</feature>
<evidence type="ECO:0000256" key="1">
    <source>
        <dbReference type="ARBA" id="ARBA00022737"/>
    </source>
</evidence>
<dbReference type="AlphaFoldDB" id="A0A401RPT1"/>
<evidence type="ECO:0000313" key="7">
    <source>
        <dbReference type="EMBL" id="GCC20211.1"/>
    </source>
</evidence>
<feature type="region of interest" description="Disordered" evidence="4">
    <location>
        <begin position="173"/>
        <end position="278"/>
    </location>
</feature>
<dbReference type="STRING" id="137246.A0A401RPT1"/>
<dbReference type="InterPro" id="IPR021537">
    <property type="entry name" value="HIF_alpha-like"/>
</dbReference>
<keyword evidence="2" id="KW-0238">DNA-binding</keyword>
<feature type="compositionally biased region" description="Polar residues" evidence="4">
    <location>
        <begin position="316"/>
        <end position="326"/>
    </location>
</feature>
<sequence>NVMEDSVTFSLDQTRLLTPDTDPENGQRLLSQWEENPKKSDELGPAPGDSVVSLDLAGQRDVKAFHFTRRLPDDDQAPLSPEEFCSPALCKLLSPIFNGLEMSSNMDSKPLSKQPERTREDPDTPGVTVPKPGSSETADVEVMELDLEMLAPYISMEEDFQLNSLECAEEKDGQVCPDVHPEPRGRSATATDSRSFSGSPTEPRNTGPASGRPRSCSFHGVRPSVQDHPRREGDPEGNSAALQRSCSVTNLSKAPGPGLLAPAPAPGPAPAQAPAPGPAPASGYYTLAFGGPAFTVAVKNVLLALFQPQAPEAKVQTPSSKGQEATSAGAARGLEPSDLLDTAGLSRESAQHELSKQRSQRDSEFRRNHGQLSPQILDLHNLKRKHSLLIGNLQDSNLDVSSVADIVQVTAKRLKRPETQQVEAQTETLPSGTPMTLTMQLLGKEVPGPPELTRYDCEVNAPLPDRHRLLQGPELLRALDQSS</sequence>
<feature type="modified residue" description="(3S)-3-hydroxyasparagine" evidence="3">
    <location>
        <position position="460"/>
    </location>
</feature>
<dbReference type="EMBL" id="BEZZ01003689">
    <property type="protein sequence ID" value="GCC20211.1"/>
    <property type="molecule type" value="Genomic_DNA"/>
</dbReference>
<evidence type="ECO:0000259" key="6">
    <source>
        <dbReference type="Pfam" id="PF11413"/>
    </source>
</evidence>
<proteinExistence type="predicted"/>
<feature type="compositionally biased region" description="Basic and acidic residues" evidence="4">
    <location>
        <begin position="225"/>
        <end position="234"/>
    </location>
</feature>
<protein>
    <submittedName>
        <fullName evidence="7">Uncharacterized protein</fullName>
    </submittedName>
</protein>
<feature type="compositionally biased region" description="Basic and acidic residues" evidence="4">
    <location>
        <begin position="173"/>
        <end position="185"/>
    </location>
</feature>
<dbReference type="Pfam" id="PF11413">
    <property type="entry name" value="HIF-1"/>
    <property type="match status" value="1"/>
</dbReference>
<feature type="region of interest" description="Disordered" evidence="4">
    <location>
        <begin position="311"/>
        <end position="335"/>
    </location>
</feature>
<feature type="modified residue" description="4-hydroxyproline" evidence="3">
    <location>
        <position position="45"/>
    </location>
</feature>
<evidence type="ECO:0000256" key="4">
    <source>
        <dbReference type="SAM" id="MobiDB-lite"/>
    </source>
</evidence>
<dbReference type="Pfam" id="PF08778">
    <property type="entry name" value="HIF-1a_CTAD"/>
    <property type="match status" value="1"/>
</dbReference>
<feature type="compositionally biased region" description="Polar residues" evidence="4">
    <location>
        <begin position="240"/>
        <end position="252"/>
    </location>
</feature>
<feature type="compositionally biased region" description="Basic and acidic residues" evidence="4">
    <location>
        <begin position="349"/>
        <end position="367"/>
    </location>
</feature>
<feature type="compositionally biased region" description="Polar residues" evidence="4">
    <location>
        <begin position="7"/>
        <end position="16"/>
    </location>
</feature>
<dbReference type="GO" id="GO:0003677">
    <property type="term" value="F:DNA binding"/>
    <property type="evidence" value="ECO:0007669"/>
    <property type="project" value="UniProtKB-KW"/>
</dbReference>
<dbReference type="OrthoDB" id="6021714at2759"/>
<feature type="compositionally biased region" description="Polar residues" evidence="4">
    <location>
        <begin position="188"/>
        <end position="208"/>
    </location>
</feature>
<feature type="domain" description="HIF-1 alpha C-terminal transactivation" evidence="5">
    <location>
        <begin position="450"/>
        <end position="482"/>
    </location>
</feature>
<dbReference type="Proteomes" id="UP000287033">
    <property type="component" value="Unassembled WGS sequence"/>
</dbReference>
<accession>A0A401RPT1</accession>
<keyword evidence="8" id="KW-1185">Reference proteome</keyword>
<evidence type="ECO:0000313" key="8">
    <source>
        <dbReference type="Proteomes" id="UP000287033"/>
    </source>
</evidence>
<evidence type="ECO:0000256" key="3">
    <source>
        <dbReference type="PIRSR" id="PIRSR621537-50"/>
    </source>
</evidence>
<feature type="compositionally biased region" description="Pro residues" evidence="4">
    <location>
        <begin position="263"/>
        <end position="278"/>
    </location>
</feature>